<dbReference type="GeneID" id="87895275"/>
<evidence type="ECO:0000256" key="2">
    <source>
        <dbReference type="ARBA" id="ARBA00022737"/>
    </source>
</evidence>
<accession>A0ABR0FRB5</accession>
<keyword evidence="7" id="KW-1185">Reference proteome</keyword>
<evidence type="ECO:0008006" key="8">
    <source>
        <dbReference type="Google" id="ProtNLM"/>
    </source>
</evidence>
<evidence type="ECO:0000256" key="3">
    <source>
        <dbReference type="ARBA" id="ARBA00044493"/>
    </source>
</evidence>
<reference evidence="6 7" key="1">
    <citation type="journal article" date="2023" name="bioRxiv">
        <title>High-quality genome assemblies of four members of thePodospora anserinaspecies complex.</title>
        <authorList>
            <person name="Ament-Velasquez S.L."/>
            <person name="Vogan A.A."/>
            <person name="Wallerman O."/>
            <person name="Hartmann F."/>
            <person name="Gautier V."/>
            <person name="Silar P."/>
            <person name="Giraud T."/>
            <person name="Johannesson H."/>
        </authorList>
    </citation>
    <scope>NUCLEOTIDE SEQUENCE [LARGE SCALE GENOMIC DNA]</scope>
    <source>
        <strain evidence="6 7">CBS 112042</strain>
    </source>
</reference>
<sequence length="868" mass="99710">MSLGVTQPWRAWSQRSRIPRFYWSSSAAIVPFSGYQRAFFHAGRSNLAKTTPKPASNARPSAHASAKAAATKNAQNLVSRLEILPYQPHGAIPVTVDYLGTNLSWGSRQKQASKHRAALKAAQHIDERHKRVSDWRLILETLLKQTPILDHDILVVKVRLPDDGFKRLEDDFHDNFWDICSRTGCRMRLYTTTNRKRTGPVPSVWESGLKGLEWSATQEKFILIFGGLDNVTAAYNGVVRAVKGGILVGTRTEDNWEDLLQLSPKTVEELSLRIAGPKAKDSKQRKDSTTEMQFRKPVSRPRELARFHEIQPEPYRLAVRADQIPPLEPGEIWTKASFLRYIRRLVGGQLTPGEHRFLYGNEGDEQATHVDVVVHQLQRAFYDEECVDAVSLPALKDALRYLAQSPHGSRFTHVPGGLVRRVKSLGLKLDADVFNWVAQFAVKSKHLRAFQRTLGAMVRDGHAPNFKTWFLFLRIIKAEDVRRYILRAMNTKGYLTDPECMRRIYAEMAGLDLHRALELKQDFQSFLQSQRDLYGPDWRLTVWIGNILIHKYGTSGQLNNLFQVLEAMIAAGERPDIITLNTILSHCRDQRKLGLAMSTLEFFSKHSLAQPDEITYRVLFSMAWTSRRLHLTTYIFRHAVLAGFDSHLMRSRVATLLKATSPDFTEYLGFSTLPEKWVQAGRFVRSKRHLAKILVLEKSLIKRGVSRVERWKQWLNKETAKVCLSKPDIYKRLLLSDFRRHDYWKHRASAAPTNDIRSFWDWSKTAHLSLRPRFSLCEMIKRATAKDEALLKAARKNRWFVFEARELLAVRRGKKPGVPGRGAIHVQKDEPKIQQPKPLAARGERERRRKELRSGQSKRDTPGRNVRL</sequence>
<evidence type="ECO:0000313" key="7">
    <source>
        <dbReference type="Proteomes" id="UP001322138"/>
    </source>
</evidence>
<evidence type="ECO:0000256" key="1">
    <source>
        <dbReference type="ARBA" id="ARBA00006192"/>
    </source>
</evidence>
<evidence type="ECO:0000256" key="5">
    <source>
        <dbReference type="SAM" id="MobiDB-lite"/>
    </source>
</evidence>
<protein>
    <recommendedName>
        <fullName evidence="8">Pentatricopeptide repeat domain-containing protein</fullName>
    </recommendedName>
</protein>
<dbReference type="EMBL" id="JAFFGZ010000004">
    <property type="protein sequence ID" value="KAK4645337.1"/>
    <property type="molecule type" value="Genomic_DNA"/>
</dbReference>
<feature type="region of interest" description="Disordered" evidence="5">
    <location>
        <begin position="814"/>
        <end position="868"/>
    </location>
</feature>
<dbReference type="PANTHER" id="PTHR47936:SF1">
    <property type="entry name" value="PENTATRICOPEPTIDE REPEAT-CONTAINING PROTEIN GUN1, CHLOROPLASTIC"/>
    <property type="match status" value="1"/>
</dbReference>
<name>A0ABR0FRB5_9PEZI</name>
<comment type="subunit">
    <text evidence="4">Binds to mitochondrial small subunit 15S rRNA.</text>
</comment>
<feature type="compositionally biased region" description="Low complexity" evidence="5">
    <location>
        <begin position="57"/>
        <end position="69"/>
    </location>
</feature>
<keyword evidence="2" id="KW-0677">Repeat</keyword>
<dbReference type="PANTHER" id="PTHR47936">
    <property type="entry name" value="PPR_LONG DOMAIN-CONTAINING PROTEIN"/>
    <property type="match status" value="1"/>
</dbReference>
<dbReference type="InterPro" id="IPR011990">
    <property type="entry name" value="TPR-like_helical_dom_sf"/>
</dbReference>
<dbReference type="Gene3D" id="1.25.40.10">
    <property type="entry name" value="Tetratricopeptide repeat domain"/>
    <property type="match status" value="1"/>
</dbReference>
<proteinExistence type="inferred from homology"/>
<feature type="region of interest" description="Disordered" evidence="5">
    <location>
        <begin position="49"/>
        <end position="69"/>
    </location>
</feature>
<dbReference type="Proteomes" id="UP001322138">
    <property type="component" value="Unassembled WGS sequence"/>
</dbReference>
<evidence type="ECO:0000313" key="6">
    <source>
        <dbReference type="EMBL" id="KAK4645337.1"/>
    </source>
</evidence>
<gene>
    <name evidence="6" type="ORF">QC761_200650</name>
</gene>
<organism evidence="6 7">
    <name type="scientific">Podospora bellae-mahoneyi</name>
    <dbReference type="NCBI Taxonomy" id="2093777"/>
    <lineage>
        <taxon>Eukaryota</taxon>
        <taxon>Fungi</taxon>
        <taxon>Dikarya</taxon>
        <taxon>Ascomycota</taxon>
        <taxon>Pezizomycotina</taxon>
        <taxon>Sordariomycetes</taxon>
        <taxon>Sordariomycetidae</taxon>
        <taxon>Sordariales</taxon>
        <taxon>Podosporaceae</taxon>
        <taxon>Podospora</taxon>
    </lineage>
</organism>
<evidence type="ECO:0000256" key="4">
    <source>
        <dbReference type="ARBA" id="ARBA00044511"/>
    </source>
</evidence>
<comment type="caution">
    <text evidence="6">The sequence shown here is derived from an EMBL/GenBank/DDBJ whole genome shotgun (WGS) entry which is preliminary data.</text>
</comment>
<comment type="function">
    <text evidence="3">Regulates mitochondrial small subunit maturation by controlling 15S rRNA 5'-end processing. Localizes to the 5' precursor of the 15S rRNA in a position that is subsequently occupied by mS47 in the mature yeast mtSSU. Uses structure and sequence-specific RNA recognition, binding to a single-stranded region of the precursor and specifically recognizing bases -6 to -1. The exchange of Ccm1 for mS47 is coupled to the irreversible removal of precursor rRNA that is accompanied by conformational changes of the mitoribosomal proteins uS5m and mS26. These conformational changes signal completion of 5'-end rRNA processing through protection of the mature 5'-end of the 15S rRNA and stabilization of mS47. The removal of the 5' precursor together with the dissociation of Ccm1 may be catalyzed by the 5'-3' exoribonuclease Pet127. Involved in the specific removal of group I introns in mitochondrial encoded transcripts.</text>
</comment>
<dbReference type="RefSeq" id="XP_062734313.1">
    <property type="nucleotide sequence ID" value="XM_062875793.1"/>
</dbReference>
<comment type="similarity">
    <text evidence="1">Belongs to the CCM1 family.</text>
</comment>